<evidence type="ECO:0000256" key="1">
    <source>
        <dbReference type="ARBA" id="ARBA00004141"/>
    </source>
</evidence>
<dbReference type="KEGG" id="yli:2912431"/>
<feature type="transmembrane region" description="Helical" evidence="6">
    <location>
        <begin position="69"/>
        <end position="87"/>
    </location>
</feature>
<feature type="transmembrane region" description="Helical" evidence="6">
    <location>
        <begin position="115"/>
        <end position="139"/>
    </location>
</feature>
<keyword evidence="4 6" id="KW-1133">Transmembrane helix</keyword>
<feature type="transmembrane region" description="Helical" evidence="6">
    <location>
        <begin position="320"/>
        <end position="343"/>
    </location>
</feature>
<proteinExistence type="predicted"/>
<dbReference type="PIRSF" id="PIRSF006060">
    <property type="entry name" value="AA_transporter"/>
    <property type="match status" value="1"/>
</dbReference>
<protein>
    <submittedName>
        <fullName evidence="8">Amino acid/polyamine transporter I</fullName>
    </submittedName>
</protein>
<dbReference type="OMA" id="RMIWGVV"/>
<dbReference type="InterPro" id="IPR004840">
    <property type="entry name" value="Amino_acid_permease_CS"/>
</dbReference>
<dbReference type="eggNOG" id="KOG1289">
    <property type="taxonomic scope" value="Eukaryota"/>
</dbReference>
<evidence type="ECO:0000313" key="9">
    <source>
        <dbReference type="Proteomes" id="UP000182444"/>
    </source>
</evidence>
<organism evidence="7 9">
    <name type="scientific">Yarrowia lipolytica</name>
    <name type="common">Candida lipolytica</name>
    <dbReference type="NCBI Taxonomy" id="4952"/>
    <lineage>
        <taxon>Eukaryota</taxon>
        <taxon>Fungi</taxon>
        <taxon>Dikarya</taxon>
        <taxon>Ascomycota</taxon>
        <taxon>Saccharomycotina</taxon>
        <taxon>Dipodascomycetes</taxon>
        <taxon>Dipodascales</taxon>
        <taxon>Dipodascales incertae sedis</taxon>
        <taxon>Yarrowia</taxon>
    </lineage>
</organism>
<feature type="transmembrane region" description="Helical" evidence="6">
    <location>
        <begin position="382"/>
        <end position="405"/>
    </location>
</feature>
<feature type="transmembrane region" description="Helical" evidence="6">
    <location>
        <begin position="471"/>
        <end position="490"/>
    </location>
</feature>
<dbReference type="Pfam" id="PF13520">
    <property type="entry name" value="AA_permease_2"/>
    <property type="match status" value="1"/>
</dbReference>
<dbReference type="GO" id="GO:0022857">
    <property type="term" value="F:transmembrane transporter activity"/>
    <property type="evidence" value="ECO:0007669"/>
    <property type="project" value="InterPro"/>
</dbReference>
<dbReference type="Gene3D" id="1.20.1740.10">
    <property type="entry name" value="Amino acid/polyamine transporter I"/>
    <property type="match status" value="1"/>
</dbReference>
<reference evidence="8 10" key="2">
    <citation type="submission" date="2018-07" db="EMBL/GenBank/DDBJ databases">
        <title>Draft Genome Assemblies for Five Robust Yarrowia lipolytica Strains Exhibiting High Lipid Production and Pentose Sugar Utilization and Sugar Alcohol Secretion from Undetoxified Lignocellulosic Biomass Hydrolysates.</title>
        <authorList>
            <consortium name="DOE Joint Genome Institute"/>
            <person name="Walker C."/>
            <person name="Ryu S."/>
            <person name="Na H."/>
            <person name="Zane M."/>
            <person name="LaButti K."/>
            <person name="Lipzen A."/>
            <person name="Haridas S."/>
            <person name="Barry K."/>
            <person name="Grigoriev I.V."/>
            <person name="Quarterman J."/>
            <person name="Slininger P."/>
            <person name="Dien B."/>
            <person name="Trinh C.T."/>
        </authorList>
    </citation>
    <scope>NUCLEOTIDE SEQUENCE [LARGE SCALE GENOMIC DNA]</scope>
    <source>
        <strain evidence="8 10">YB392</strain>
    </source>
</reference>
<dbReference type="Proteomes" id="UP000182444">
    <property type="component" value="Chromosome 1E"/>
</dbReference>
<keyword evidence="3 6" id="KW-0812">Transmembrane</keyword>
<dbReference type="EMBL" id="CP017557">
    <property type="protein sequence ID" value="AOW05071.1"/>
    <property type="molecule type" value="Genomic_DNA"/>
</dbReference>
<feature type="transmembrane region" description="Helical" evidence="6">
    <location>
        <begin position="268"/>
        <end position="294"/>
    </location>
</feature>
<feature type="transmembrane region" description="Helical" evidence="6">
    <location>
        <begin position="191"/>
        <end position="209"/>
    </location>
</feature>
<dbReference type="AlphaFoldDB" id="A0A1H6Q3L8"/>
<evidence type="ECO:0000256" key="6">
    <source>
        <dbReference type="SAM" id="Phobius"/>
    </source>
</evidence>
<sequence length="533" mass="57897">MDDKIEEGYGQNPPSGDANVLATMGYKPELKRNYSMIQVFGIAFSIMGLFPSISSALVYSMPSGPAGMVWGWFVASFCIMMVGLSMAELGSSLPTSGGLYWWTYHFATPKLKRPLCFLVGYSNTLGLTAGIVSIDYGFAQLVLAVAGVATDGEYVATKYTVYGVFAACIISHAIVASLASDGMSKLQTGCIVLNIAIIIIAIIALPIGARHNLHDGAYIFGKLENLTTWPTGWTFFLGWLAPIWTIGSFDSCVHMAEEASNATKAVPFGIISSIGMCWVLGFVINIVLACVMAPDTERILSTPFQQPMAQLIYDCLGKKWTLALMVIIFVLQWTMGLSIVVAASRQSWAFARDGALPFSNFFKVVNHKVSIPVRAVWGNCTLGLVIGCLCMIDAAAAAALFSLAAASNDLAWMTPIACRLIWGYKNFVPGPFYLGRVISKCVSTFAVLYLCFAICLLMFPLEGPNPNKDNMNYTCVINVAVWAGSLIYYFGWAHKWFEGPQSNLELEGMEVEGVPQLTKMNQTDPAQSDKSVE</sequence>
<comment type="subcellular location">
    <subcellularLocation>
        <location evidence="1">Membrane</location>
        <topology evidence="1">Multi-pass membrane protein</topology>
    </subcellularLocation>
</comment>
<dbReference type="GO" id="GO:0016020">
    <property type="term" value="C:membrane"/>
    <property type="evidence" value="ECO:0007669"/>
    <property type="project" value="UniProtKB-SubCell"/>
</dbReference>
<reference evidence="7 9" key="1">
    <citation type="journal article" date="2016" name="PLoS ONE">
        <title>Sequence Assembly of Yarrowia lipolytica Strain W29/CLIB89 Shows Transposable Element Diversity.</title>
        <authorList>
            <person name="Magnan C."/>
            <person name="Yu J."/>
            <person name="Chang I."/>
            <person name="Jahn E."/>
            <person name="Kanomata Y."/>
            <person name="Wu J."/>
            <person name="Zeller M."/>
            <person name="Oakes M."/>
            <person name="Baldi P."/>
            <person name="Sandmeyer S."/>
        </authorList>
    </citation>
    <scope>NUCLEOTIDE SEQUENCE [LARGE SCALE GENOMIC DNA]</scope>
    <source>
        <strain evidence="7">CLIB89</strain>
        <strain evidence="9">CLIB89(W29)</strain>
    </source>
</reference>
<dbReference type="GO" id="GO:0006865">
    <property type="term" value="P:amino acid transport"/>
    <property type="evidence" value="ECO:0007669"/>
    <property type="project" value="InterPro"/>
</dbReference>
<feature type="transmembrane region" description="Helical" evidence="6">
    <location>
        <begin position="229"/>
        <end position="247"/>
    </location>
</feature>
<feature type="transmembrane region" description="Helical" evidence="6">
    <location>
        <begin position="34"/>
        <end position="57"/>
    </location>
</feature>
<dbReference type="VEuPathDB" id="FungiDB:YALI0_E07205g"/>
<gene>
    <name evidence="8" type="ORF">B0I71DRAFT_128507</name>
    <name evidence="7" type="ORF">YALI1_E08575g</name>
</gene>
<name>A0A1H6Q3L8_YARLL</name>
<keyword evidence="2" id="KW-0813">Transport</keyword>
<evidence type="ECO:0000313" key="8">
    <source>
        <dbReference type="EMBL" id="RDW27784.1"/>
    </source>
</evidence>
<dbReference type="EMBL" id="KZ857328">
    <property type="protein sequence ID" value="RDW27784.1"/>
    <property type="molecule type" value="Genomic_DNA"/>
</dbReference>
<dbReference type="VEuPathDB" id="FungiDB:YALI1_E08575g"/>
<dbReference type="RefSeq" id="XP_503657.1">
    <property type="nucleotide sequence ID" value="XM_503657.1"/>
</dbReference>
<evidence type="ECO:0000256" key="5">
    <source>
        <dbReference type="ARBA" id="ARBA00023136"/>
    </source>
</evidence>
<evidence type="ECO:0000256" key="2">
    <source>
        <dbReference type="ARBA" id="ARBA00022448"/>
    </source>
</evidence>
<evidence type="ECO:0000313" key="7">
    <source>
        <dbReference type="EMBL" id="AOW05071.1"/>
    </source>
</evidence>
<dbReference type="OrthoDB" id="4476201at2759"/>
<dbReference type="PROSITE" id="PS00218">
    <property type="entry name" value="AMINO_ACID_PERMEASE_1"/>
    <property type="match status" value="1"/>
</dbReference>
<evidence type="ECO:0000256" key="3">
    <source>
        <dbReference type="ARBA" id="ARBA00022692"/>
    </source>
</evidence>
<dbReference type="PANTHER" id="PTHR45649:SF6">
    <property type="entry name" value="GABA-SPECIFIC PERMEASE"/>
    <property type="match status" value="1"/>
</dbReference>
<accession>A0A1H6Q3L8</accession>
<evidence type="ECO:0000256" key="4">
    <source>
        <dbReference type="ARBA" id="ARBA00022989"/>
    </source>
</evidence>
<dbReference type="PANTHER" id="PTHR45649">
    <property type="entry name" value="AMINO-ACID PERMEASE BAT1"/>
    <property type="match status" value="1"/>
</dbReference>
<dbReference type="Proteomes" id="UP000256601">
    <property type="component" value="Unassembled WGS sequence"/>
</dbReference>
<keyword evidence="5 6" id="KW-0472">Membrane</keyword>
<feature type="transmembrane region" description="Helical" evidence="6">
    <location>
        <begin position="159"/>
        <end position="179"/>
    </location>
</feature>
<dbReference type="InterPro" id="IPR002293">
    <property type="entry name" value="AA/rel_permease1"/>
</dbReference>
<dbReference type="GeneID" id="2912431"/>
<feature type="transmembrane region" description="Helical" evidence="6">
    <location>
        <begin position="437"/>
        <end position="459"/>
    </location>
</feature>
<evidence type="ECO:0000313" key="10">
    <source>
        <dbReference type="Proteomes" id="UP000256601"/>
    </source>
</evidence>